<sequence length="914" mass="107865">MSKSTQNSKETKLVDYCDREGNVSTSKKENDPNGKWKLAYSNGEVLSSNFDFFLDEELEKGSIKFFVLDDSDEKWARETMKLSEKEGELKPFLKSLTDFVNHQENKRIYIREVCISSENPSERRRVFTEEVLEIIPIILKQQNSRIEEWNDLLQKYQLEWMREHAPNSINMETFNSVLEEFDINKGLITIVPDPVYEMSLQDMLQFERQIAMRFSSDGKCLLDSSHAIFYIFQSLVSGVNWQKHECQAEEKCKRELKEVVIRAMKQYLNNPEEALIPIDDTKETIKWLRKTHTAVRFPDNHSSELQDVDIATAALQISTGLAQIDQFFGKEYVDLTNVVTRLMMTKVPVEARNKYLSILKTLQEYTSEQPHRKMLMKAQERAEKLRQRKEQAKPNKAKKSSSTNTVESHSWEQHEPLLDGQEYPESKLKITKKEAHRPYQICQRPFSLVDNDTVQKLDNTEVDQVLETEALEISSIEEFQKIEEDVIAVPKKEVEESMEKIGGLDKLDKELAELAEEKRSNRTEKMLRKVIREHEKLIKTLDDIKEIIEQREEENSKLKGLLDEKTKNEAKLGNKLKSIEIQVERLKNFERAPDKMKKEKKEITSRLKDLKEENRGLKSSLDEVENERKLRDLEMNEMRLELRRMKNQLRDKEIVIERFELEAENSKSRISEKDTEISRLNNELSNSTETNESLAFQLSRMEEETRKRKMEEKEKNESIQSQISTMHNLLHQLSISADVEDPHQFRFTLQRLRNIKDRFQNKDQLKLAKTMTDKLITMSNRSEIRELALYEYQQYEANFQNYTQLVDLNIEKMKETRDCSLYSPLPKPPAFSDRFMNEYWLECDKKKKELEMDISDSECLICFFEMNSDQKTLKCDHCNKITHLKCASKWLQIHRSCPHCRREQLDPEEFPALS</sequence>
<evidence type="ECO:0000313" key="8">
    <source>
        <dbReference type="Proteomes" id="UP000230233"/>
    </source>
</evidence>
<keyword evidence="1 3" id="KW-0863">Zinc-finger</keyword>
<dbReference type="Pfam" id="PF13639">
    <property type="entry name" value="zf-RING_2"/>
    <property type="match status" value="1"/>
</dbReference>
<evidence type="ECO:0000256" key="3">
    <source>
        <dbReference type="PROSITE-ProRule" id="PRU00175"/>
    </source>
</evidence>
<evidence type="ECO:0000256" key="4">
    <source>
        <dbReference type="SAM" id="Coils"/>
    </source>
</evidence>
<dbReference type="InterPro" id="IPR001841">
    <property type="entry name" value="Znf_RING"/>
</dbReference>
<gene>
    <name evidence="7" type="primary">Cnig_chr_III.g9119</name>
    <name evidence="7" type="ORF">B9Z55_009119</name>
</gene>
<dbReference type="EMBL" id="PDUG01000003">
    <property type="protein sequence ID" value="PIC41837.1"/>
    <property type="molecule type" value="Genomic_DNA"/>
</dbReference>
<keyword evidence="4" id="KW-0175">Coiled coil</keyword>
<feature type="region of interest" description="Disordered" evidence="5">
    <location>
        <begin position="1"/>
        <end position="33"/>
    </location>
</feature>
<keyword evidence="8" id="KW-1185">Reference proteome</keyword>
<dbReference type="InterPro" id="IPR013083">
    <property type="entry name" value="Znf_RING/FYVE/PHD"/>
</dbReference>
<evidence type="ECO:0000256" key="5">
    <source>
        <dbReference type="SAM" id="MobiDB-lite"/>
    </source>
</evidence>
<feature type="coiled-coil region" evidence="4">
    <location>
        <begin position="600"/>
        <end position="722"/>
    </location>
</feature>
<accession>A0A2G5UQK6</accession>
<feature type="domain" description="RING-type" evidence="6">
    <location>
        <begin position="859"/>
        <end position="901"/>
    </location>
</feature>
<proteinExistence type="predicted"/>
<dbReference type="STRING" id="1611254.A0A2G5UQK6"/>
<name>A0A2G5UQK6_9PELO</name>
<evidence type="ECO:0000256" key="1">
    <source>
        <dbReference type="ARBA" id="ARBA00022771"/>
    </source>
</evidence>
<organism evidence="7 8">
    <name type="scientific">Caenorhabditis nigoni</name>
    <dbReference type="NCBI Taxonomy" id="1611254"/>
    <lineage>
        <taxon>Eukaryota</taxon>
        <taxon>Metazoa</taxon>
        <taxon>Ecdysozoa</taxon>
        <taxon>Nematoda</taxon>
        <taxon>Chromadorea</taxon>
        <taxon>Rhabditida</taxon>
        <taxon>Rhabditina</taxon>
        <taxon>Rhabditomorpha</taxon>
        <taxon>Rhabditoidea</taxon>
        <taxon>Rhabditidae</taxon>
        <taxon>Peloderinae</taxon>
        <taxon>Caenorhabditis</taxon>
    </lineage>
</organism>
<evidence type="ECO:0000259" key="6">
    <source>
        <dbReference type="PROSITE" id="PS50089"/>
    </source>
</evidence>
<dbReference type="PROSITE" id="PS50089">
    <property type="entry name" value="ZF_RING_2"/>
    <property type="match status" value="1"/>
</dbReference>
<reference evidence="8" key="1">
    <citation type="submission" date="2017-10" db="EMBL/GenBank/DDBJ databases">
        <title>Rapid genome shrinkage in a self-fertile nematode reveals novel sperm competition proteins.</title>
        <authorList>
            <person name="Yin D."/>
            <person name="Schwarz E.M."/>
            <person name="Thomas C.G."/>
            <person name="Felde R.L."/>
            <person name="Korf I.F."/>
            <person name="Cutter A.D."/>
            <person name="Schartner C.M."/>
            <person name="Ralston E.J."/>
            <person name="Meyer B.J."/>
            <person name="Haag E.S."/>
        </authorList>
    </citation>
    <scope>NUCLEOTIDE SEQUENCE [LARGE SCALE GENOMIC DNA]</scope>
    <source>
        <strain evidence="8">JU1422</strain>
    </source>
</reference>
<feature type="coiled-coil region" evidence="4">
    <location>
        <begin position="504"/>
        <end position="568"/>
    </location>
</feature>
<keyword evidence="1 3" id="KW-0479">Metal-binding</keyword>
<evidence type="ECO:0000313" key="7">
    <source>
        <dbReference type="EMBL" id="PIC41837.1"/>
    </source>
</evidence>
<dbReference type="AlphaFoldDB" id="A0A2G5UQK6"/>
<dbReference type="Proteomes" id="UP000230233">
    <property type="component" value="Chromosome III"/>
</dbReference>
<dbReference type="GO" id="GO:0008270">
    <property type="term" value="F:zinc ion binding"/>
    <property type="evidence" value="ECO:0007669"/>
    <property type="project" value="UniProtKB-KW"/>
</dbReference>
<evidence type="ECO:0000256" key="2">
    <source>
        <dbReference type="ARBA" id="ARBA00022833"/>
    </source>
</evidence>
<feature type="region of interest" description="Disordered" evidence="5">
    <location>
        <begin position="369"/>
        <end position="424"/>
    </location>
</feature>
<feature type="compositionally biased region" description="Basic and acidic residues" evidence="5">
    <location>
        <begin position="378"/>
        <end position="393"/>
    </location>
</feature>
<feature type="compositionally biased region" description="Basic and acidic residues" evidence="5">
    <location>
        <begin position="9"/>
        <end position="33"/>
    </location>
</feature>
<dbReference type="SUPFAM" id="SSF57850">
    <property type="entry name" value="RING/U-box"/>
    <property type="match status" value="1"/>
</dbReference>
<dbReference type="Gene3D" id="3.30.40.10">
    <property type="entry name" value="Zinc/RING finger domain, C3HC4 (zinc finger)"/>
    <property type="match status" value="1"/>
</dbReference>
<keyword evidence="2" id="KW-0862">Zinc</keyword>
<dbReference type="OrthoDB" id="10000441at2759"/>
<comment type="caution">
    <text evidence="7">The sequence shown here is derived from an EMBL/GenBank/DDBJ whole genome shotgun (WGS) entry which is preliminary data.</text>
</comment>
<protein>
    <recommendedName>
        <fullName evidence="6">RING-type domain-containing protein</fullName>
    </recommendedName>
</protein>